<evidence type="ECO:0000313" key="1">
    <source>
        <dbReference type="EMBL" id="OSX70265.1"/>
    </source>
</evidence>
<protein>
    <submittedName>
        <fullName evidence="1">Uncharacterized protein</fullName>
    </submittedName>
</protein>
<proteinExistence type="predicted"/>
<name>A0A1X6NNW7_PORUM</name>
<dbReference type="EMBL" id="KV919283">
    <property type="protein sequence ID" value="OSX70265.1"/>
    <property type="molecule type" value="Genomic_DNA"/>
</dbReference>
<keyword evidence="2" id="KW-1185">Reference proteome</keyword>
<organism evidence="1 2">
    <name type="scientific">Porphyra umbilicalis</name>
    <name type="common">Purple laver</name>
    <name type="synonym">Red alga</name>
    <dbReference type="NCBI Taxonomy" id="2786"/>
    <lineage>
        <taxon>Eukaryota</taxon>
        <taxon>Rhodophyta</taxon>
        <taxon>Bangiophyceae</taxon>
        <taxon>Bangiales</taxon>
        <taxon>Bangiaceae</taxon>
        <taxon>Porphyra</taxon>
    </lineage>
</organism>
<accession>A0A1X6NNW7</accession>
<reference evidence="1 2" key="1">
    <citation type="submission" date="2017-03" db="EMBL/GenBank/DDBJ databases">
        <title>WGS assembly of Porphyra umbilicalis.</title>
        <authorList>
            <person name="Brawley S.H."/>
            <person name="Blouin N.A."/>
            <person name="Ficko-Blean E."/>
            <person name="Wheeler G.L."/>
            <person name="Lohr M."/>
            <person name="Goodson H.V."/>
            <person name="Jenkins J.W."/>
            <person name="Blaby-Haas C.E."/>
            <person name="Helliwell K.E."/>
            <person name="Chan C."/>
            <person name="Marriage T."/>
            <person name="Bhattacharya D."/>
            <person name="Klein A.S."/>
            <person name="Badis Y."/>
            <person name="Brodie J."/>
            <person name="Cao Y."/>
            <person name="Collen J."/>
            <person name="Dittami S.M."/>
            <person name="Gachon C.M."/>
            <person name="Green B.R."/>
            <person name="Karpowicz S."/>
            <person name="Kim J.W."/>
            <person name="Kudahl U."/>
            <person name="Lin S."/>
            <person name="Michel G."/>
            <person name="Mittag M."/>
            <person name="Olson B.J."/>
            <person name="Pangilinan J."/>
            <person name="Peng Y."/>
            <person name="Qiu H."/>
            <person name="Shu S."/>
            <person name="Singer J.T."/>
            <person name="Smith A.G."/>
            <person name="Sprecher B.N."/>
            <person name="Wagner V."/>
            <person name="Wang W."/>
            <person name="Wang Z.-Y."/>
            <person name="Yan J."/>
            <person name="Yarish C."/>
            <person name="Zoeuner-Riek S."/>
            <person name="Zhuang Y."/>
            <person name="Zou Y."/>
            <person name="Lindquist E.A."/>
            <person name="Grimwood J."/>
            <person name="Barry K."/>
            <person name="Rokhsar D.S."/>
            <person name="Schmutz J."/>
            <person name="Stiller J.W."/>
            <person name="Grossman A.R."/>
            <person name="Prochnik S.E."/>
        </authorList>
    </citation>
    <scope>NUCLEOTIDE SEQUENCE [LARGE SCALE GENOMIC DNA]</scope>
    <source>
        <strain evidence="1">4086291</strain>
    </source>
</reference>
<dbReference type="Proteomes" id="UP000218209">
    <property type="component" value="Unassembled WGS sequence"/>
</dbReference>
<gene>
    <name evidence="1" type="ORF">BU14_0822s0002</name>
</gene>
<evidence type="ECO:0000313" key="2">
    <source>
        <dbReference type="Proteomes" id="UP000218209"/>
    </source>
</evidence>
<dbReference type="AlphaFoldDB" id="A0A1X6NNW7"/>
<sequence>MHCLTSSTTALPLRVRRLLLPCFQNQLCHVVLYTPSHLSMLL</sequence>